<proteinExistence type="inferred from homology"/>
<evidence type="ECO:0000256" key="5">
    <source>
        <dbReference type="ARBA" id="ARBA00022989"/>
    </source>
</evidence>
<name>A0A3B6QIT3_WHEAT</name>
<dbReference type="PaxDb" id="4565-Traes_6DL_1A7783E53.1"/>
<comment type="similarity">
    <text evidence="2">Belongs to the wax synthase family.</text>
</comment>
<dbReference type="InterPro" id="IPR044851">
    <property type="entry name" value="Wax_synthase"/>
</dbReference>
<evidence type="ECO:0000313" key="11">
    <source>
        <dbReference type="Proteomes" id="UP000019116"/>
    </source>
</evidence>
<dbReference type="Gramene" id="TraesJUL6D03G03806570.1">
    <property type="protein sequence ID" value="TraesJUL6D03G03806570.1.CDS1"/>
    <property type="gene ID" value="TraesJUL6D03G03806570"/>
</dbReference>
<evidence type="ECO:0000256" key="1">
    <source>
        <dbReference type="ARBA" id="ARBA00004141"/>
    </source>
</evidence>
<dbReference type="STRING" id="4565.A0A3B6QIT3"/>
<keyword evidence="3" id="KW-0808">Transferase</keyword>
<feature type="transmembrane region" description="Helical" evidence="8">
    <location>
        <begin position="33"/>
        <end position="51"/>
    </location>
</feature>
<dbReference type="Gramene" id="TraesLDM6D03G03777430.1">
    <property type="protein sequence ID" value="TraesLDM6D03G03777430.1.CDS1"/>
    <property type="gene ID" value="TraesLDM6D03G03777430"/>
</dbReference>
<dbReference type="EnsemblPlants" id="TraesCS6D02G315800.1">
    <property type="protein sequence ID" value="TraesCS6D02G315800.1.cds1"/>
    <property type="gene ID" value="TraesCS6D02G315800"/>
</dbReference>
<dbReference type="PANTHER" id="PTHR31595:SF35">
    <property type="entry name" value="OSJNBA0009K15.16 PROTEIN"/>
    <property type="match status" value="1"/>
</dbReference>
<dbReference type="RefSeq" id="XP_044416905.1">
    <property type="nucleotide sequence ID" value="XM_044560970.1"/>
</dbReference>
<dbReference type="PANTHER" id="PTHR31595">
    <property type="entry name" value="LONG-CHAIN-ALCOHOL O-FATTY-ACYLTRANSFERASE 3-RELATED"/>
    <property type="match status" value="1"/>
</dbReference>
<keyword evidence="4 8" id="KW-0812">Transmembrane</keyword>
<dbReference type="Gramene" id="TraesNOR6D03G03814300.1">
    <property type="protein sequence ID" value="TraesNOR6D03G03814300.1.CDS1"/>
    <property type="gene ID" value="TraesNOR6D03G03814300"/>
</dbReference>
<evidence type="ECO:0000259" key="9">
    <source>
        <dbReference type="Pfam" id="PF13813"/>
    </source>
</evidence>
<dbReference type="Pfam" id="PF13813">
    <property type="entry name" value="MBOAT_2"/>
    <property type="match status" value="1"/>
</dbReference>
<keyword evidence="5 8" id="KW-1133">Transmembrane helix</keyword>
<dbReference type="Gramene" id="TraesWEE_scaffold_069083_01G000100.1">
    <property type="protein sequence ID" value="TraesWEE_scaffold_069083_01G000100.1"/>
    <property type="gene ID" value="TraesWEE_scaffold_069083_01G000100"/>
</dbReference>
<protein>
    <recommendedName>
        <fullName evidence="9">Wax synthase domain-containing protein</fullName>
    </recommendedName>
</protein>
<accession>A0A3B6QIT3</accession>
<reference evidence="10" key="1">
    <citation type="submission" date="2018-08" db="EMBL/GenBank/DDBJ databases">
        <authorList>
            <person name="Rossello M."/>
        </authorList>
    </citation>
    <scope>NUCLEOTIDE SEQUENCE [LARGE SCALE GENOMIC DNA]</scope>
    <source>
        <strain evidence="10">cv. Chinese Spring</strain>
    </source>
</reference>
<dbReference type="GO" id="GO:0016020">
    <property type="term" value="C:membrane"/>
    <property type="evidence" value="ECO:0007669"/>
    <property type="project" value="UniProtKB-SubCell"/>
</dbReference>
<dbReference type="Gramene" id="TraesKAR6D01G0319970.1">
    <property type="protein sequence ID" value="cds.TraesKAR6D01G0319970.1"/>
    <property type="gene ID" value="TraesKAR6D01G0319970"/>
</dbReference>
<dbReference type="Gramene" id="TraesMAC6D03G03771680.1">
    <property type="protein sequence ID" value="TraesMAC6D03G03771680.1.CDS1"/>
    <property type="gene ID" value="TraesMAC6D03G03771680"/>
</dbReference>
<dbReference type="Proteomes" id="UP000019116">
    <property type="component" value="Chromosome 6D"/>
</dbReference>
<dbReference type="Gramene" id="TraesCAD_scaffold_013869_01G000100.1">
    <property type="protein sequence ID" value="TraesCAD_scaffold_013869_01G000100.1"/>
    <property type="gene ID" value="TraesCAD_scaffold_013869_01G000100"/>
</dbReference>
<dbReference type="Gramene" id="TraesCLE_scaffold_043762_01G000100.1">
    <property type="protein sequence ID" value="TraesCLE_scaffold_043762_01G000100.1"/>
    <property type="gene ID" value="TraesCLE_scaffold_043762_01G000100"/>
</dbReference>
<dbReference type="Gramene" id="TraesROB_scaffold_060100_01G000100.1">
    <property type="protein sequence ID" value="TraesROB_scaffold_060100_01G000100.1"/>
    <property type="gene ID" value="TraesROB_scaffold_060100_01G000100"/>
</dbReference>
<dbReference type="AlphaFoldDB" id="A0A3B6QIT3"/>
<dbReference type="InterPro" id="IPR032805">
    <property type="entry name" value="Wax_synthase_dom"/>
</dbReference>
<feature type="transmembrane region" description="Helical" evidence="8">
    <location>
        <begin position="58"/>
        <end position="78"/>
    </location>
</feature>
<sequence length="328" mass="35534">MGFPRDSITAMVPLAAALYVRLASSVLGPGLVRLVALLPVLTFLAAVPLAFSSTILRGTAALFLAWLCLFKVALLAVGSRPLDPALPVIPFVFTASLPVMPRRSRPGAKANPGSGHVVSCAAKVAALAAILQLFRNRLHLHARLALYGIVLYCFFYLLLACLAAIGGALGMDMERPFDRPLLASSLSDFWGRRWNLVMSGILRAAVYDPMQARVGKPAGIMATFLVSGLMHEAMMCYITLRRPTGAMLAFFMLQGAARVAEDWCSARGLRPRPRAVRTLLVLVSIASTAFWLILPLVSMSGAEEKLLEEWAAVTAFFQDGGRYLLPYR</sequence>
<feature type="domain" description="Wax synthase" evidence="9">
    <location>
        <begin position="177"/>
        <end position="251"/>
    </location>
</feature>
<dbReference type="OMA" id="CFYIPSK"/>
<evidence type="ECO:0000256" key="7">
    <source>
        <dbReference type="ARBA" id="ARBA00023315"/>
    </source>
</evidence>
<keyword evidence="7" id="KW-0012">Acyltransferase</keyword>
<keyword evidence="11" id="KW-1185">Reference proteome</keyword>
<feature type="transmembrane region" description="Helical" evidence="8">
    <location>
        <begin position="144"/>
        <end position="169"/>
    </location>
</feature>
<evidence type="ECO:0000256" key="8">
    <source>
        <dbReference type="SAM" id="Phobius"/>
    </source>
</evidence>
<dbReference type="Gramene" id="TraesCS6D03G0734200.1">
    <property type="protein sequence ID" value="TraesCS6D03G0734200.1.CDS1"/>
    <property type="gene ID" value="TraesCS6D03G0734200"/>
</dbReference>
<feature type="transmembrane region" description="Helical" evidence="8">
    <location>
        <begin position="218"/>
        <end position="240"/>
    </location>
</feature>
<dbReference type="Gramene" id="TraesPARA_EIv1.0_2141040.1">
    <property type="protein sequence ID" value="TraesPARA_EIv1.0_2141040.1.CDS1"/>
    <property type="gene ID" value="TraesPARA_EIv1.0_2141040"/>
</dbReference>
<evidence type="ECO:0000256" key="3">
    <source>
        <dbReference type="ARBA" id="ARBA00022679"/>
    </source>
</evidence>
<dbReference type="GO" id="GO:0008374">
    <property type="term" value="F:O-acyltransferase activity"/>
    <property type="evidence" value="ECO:0007669"/>
    <property type="project" value="InterPro"/>
</dbReference>
<dbReference type="OrthoDB" id="1077582at2759"/>
<dbReference type="Gramene" id="TraesARI6D03G03737950.1">
    <property type="protein sequence ID" value="TraesARI6D03G03737950.1.CDS1"/>
    <property type="gene ID" value="TraesARI6D03G03737950"/>
</dbReference>
<dbReference type="Gramene" id="TraesCS6D02G315800.1">
    <property type="protein sequence ID" value="TraesCS6D02G315800.1.cds1"/>
    <property type="gene ID" value="TraesCS6D02G315800"/>
</dbReference>
<evidence type="ECO:0000313" key="10">
    <source>
        <dbReference type="EnsemblPlants" id="TraesCS6D02G315800.1.cds1"/>
    </source>
</evidence>
<dbReference type="Gramene" id="TraesSTA6D03G03766660.1">
    <property type="protein sequence ID" value="TraesSTA6D03G03766660.1.CDS1"/>
    <property type="gene ID" value="TraesSTA6D03G03766660"/>
</dbReference>
<dbReference type="Gramene" id="TraesJAG6D03G03756290.1">
    <property type="protein sequence ID" value="TraesJAG6D03G03756290.1.CDS1"/>
    <property type="gene ID" value="TraesJAG6D03G03756290"/>
</dbReference>
<reference evidence="10" key="2">
    <citation type="submission" date="2018-10" db="UniProtKB">
        <authorList>
            <consortium name="EnsemblPlants"/>
        </authorList>
    </citation>
    <scope>IDENTIFICATION</scope>
</reference>
<evidence type="ECO:0000256" key="4">
    <source>
        <dbReference type="ARBA" id="ARBA00022692"/>
    </source>
</evidence>
<dbReference type="GO" id="GO:0006629">
    <property type="term" value="P:lipid metabolic process"/>
    <property type="evidence" value="ECO:0007669"/>
    <property type="project" value="InterPro"/>
</dbReference>
<keyword evidence="6 8" id="KW-0472">Membrane</keyword>
<dbReference type="Gramene" id="TraesRN6D0100773800.1">
    <property type="protein sequence ID" value="TraesRN6D0100773800.1"/>
    <property type="gene ID" value="TraesRN6D0100773800"/>
</dbReference>
<dbReference type="KEGG" id="taes:123141903"/>
<dbReference type="Gramene" id="TraesLAC6D03G03724090.1">
    <property type="protein sequence ID" value="TraesLAC6D03G03724090.1.CDS1"/>
    <property type="gene ID" value="TraesLAC6D03G03724090"/>
</dbReference>
<feature type="transmembrane region" description="Helical" evidence="8">
    <location>
        <begin position="276"/>
        <end position="297"/>
    </location>
</feature>
<comment type="subcellular location">
    <subcellularLocation>
        <location evidence="1">Membrane</location>
        <topology evidence="1">Multi-pass membrane protein</topology>
    </subcellularLocation>
</comment>
<organism evidence="10">
    <name type="scientific">Triticum aestivum</name>
    <name type="common">Wheat</name>
    <dbReference type="NCBI Taxonomy" id="4565"/>
    <lineage>
        <taxon>Eukaryota</taxon>
        <taxon>Viridiplantae</taxon>
        <taxon>Streptophyta</taxon>
        <taxon>Embryophyta</taxon>
        <taxon>Tracheophyta</taxon>
        <taxon>Spermatophyta</taxon>
        <taxon>Magnoliopsida</taxon>
        <taxon>Liliopsida</taxon>
        <taxon>Poales</taxon>
        <taxon>Poaceae</taxon>
        <taxon>BOP clade</taxon>
        <taxon>Pooideae</taxon>
        <taxon>Triticodae</taxon>
        <taxon>Triticeae</taxon>
        <taxon>Triticinae</taxon>
        <taxon>Triticum</taxon>
    </lineage>
</organism>
<dbReference type="GeneID" id="123141903"/>
<gene>
    <name evidence="10" type="primary">LOC123141903</name>
</gene>
<evidence type="ECO:0000256" key="2">
    <source>
        <dbReference type="ARBA" id="ARBA00007282"/>
    </source>
</evidence>
<evidence type="ECO:0000256" key="6">
    <source>
        <dbReference type="ARBA" id="ARBA00023136"/>
    </source>
</evidence>